<dbReference type="InterPro" id="IPR000835">
    <property type="entry name" value="HTH_MarR-typ"/>
</dbReference>
<feature type="compositionally biased region" description="Basic and acidic residues" evidence="1">
    <location>
        <begin position="156"/>
        <end position="170"/>
    </location>
</feature>
<comment type="caution">
    <text evidence="3">The sequence shown here is derived from an EMBL/GenBank/DDBJ whole genome shotgun (WGS) entry which is preliminary data.</text>
</comment>
<feature type="region of interest" description="Disordered" evidence="1">
    <location>
        <begin position="156"/>
        <end position="181"/>
    </location>
</feature>
<protein>
    <submittedName>
        <fullName evidence="3">MarR family winged helix-turn-helix transcriptional regulator</fullName>
    </submittedName>
</protein>
<accession>A0ABW0ZW16</accession>
<dbReference type="RefSeq" id="WP_378282293.1">
    <property type="nucleotide sequence ID" value="NZ_JBHSON010000016.1"/>
</dbReference>
<dbReference type="SUPFAM" id="SSF46785">
    <property type="entry name" value="Winged helix' DNA-binding domain"/>
    <property type="match status" value="1"/>
</dbReference>
<dbReference type="InterPro" id="IPR036388">
    <property type="entry name" value="WH-like_DNA-bd_sf"/>
</dbReference>
<dbReference type="Gene3D" id="1.10.10.10">
    <property type="entry name" value="Winged helix-like DNA-binding domain superfamily/Winged helix DNA-binding domain"/>
    <property type="match status" value="1"/>
</dbReference>
<dbReference type="InterPro" id="IPR039422">
    <property type="entry name" value="MarR/SlyA-like"/>
</dbReference>
<gene>
    <name evidence="3" type="ORF">ACFPZN_13690</name>
</gene>
<evidence type="ECO:0000313" key="3">
    <source>
        <dbReference type="EMBL" id="MFC5746672.1"/>
    </source>
</evidence>
<dbReference type="PROSITE" id="PS50995">
    <property type="entry name" value="HTH_MARR_2"/>
    <property type="match status" value="1"/>
</dbReference>
<dbReference type="Pfam" id="PF01047">
    <property type="entry name" value="MarR"/>
    <property type="match status" value="1"/>
</dbReference>
<evidence type="ECO:0000313" key="4">
    <source>
        <dbReference type="Proteomes" id="UP001596074"/>
    </source>
</evidence>
<evidence type="ECO:0000259" key="2">
    <source>
        <dbReference type="PROSITE" id="PS50995"/>
    </source>
</evidence>
<proteinExistence type="predicted"/>
<feature type="domain" description="HTH marR-type" evidence="2">
    <location>
        <begin position="20"/>
        <end position="152"/>
    </location>
</feature>
<dbReference type="PANTHER" id="PTHR33164">
    <property type="entry name" value="TRANSCRIPTIONAL REGULATOR, MARR FAMILY"/>
    <property type="match status" value="1"/>
</dbReference>
<organism evidence="3 4">
    <name type="scientific">Actinomadura rugatobispora</name>
    <dbReference type="NCBI Taxonomy" id="1994"/>
    <lineage>
        <taxon>Bacteria</taxon>
        <taxon>Bacillati</taxon>
        <taxon>Actinomycetota</taxon>
        <taxon>Actinomycetes</taxon>
        <taxon>Streptosporangiales</taxon>
        <taxon>Thermomonosporaceae</taxon>
        <taxon>Actinomadura</taxon>
    </lineage>
</organism>
<dbReference type="PRINTS" id="PR00598">
    <property type="entry name" value="HTHMARR"/>
</dbReference>
<dbReference type="Proteomes" id="UP001596074">
    <property type="component" value="Unassembled WGS sequence"/>
</dbReference>
<sequence>MQEEPNLGFGDLSALGPVEEWPVGRLFAAAARLSGPVMYRLVERHGASPAGFFLLRALMLENGLRAGELAKRLMITPATVTSVVDTLERNGHAERRRDPRDRRAVLVHITDSGRSLVSETGHALQDDLWQLYDVVDEADEPAVRRFLLRLIERFDRFPDDDPPRSPEDGARGGIPGCAPPR</sequence>
<dbReference type="SMART" id="SM00347">
    <property type="entry name" value="HTH_MARR"/>
    <property type="match status" value="1"/>
</dbReference>
<keyword evidence="4" id="KW-1185">Reference proteome</keyword>
<evidence type="ECO:0000256" key="1">
    <source>
        <dbReference type="SAM" id="MobiDB-lite"/>
    </source>
</evidence>
<reference evidence="4" key="1">
    <citation type="journal article" date="2019" name="Int. J. Syst. Evol. Microbiol.">
        <title>The Global Catalogue of Microorganisms (GCM) 10K type strain sequencing project: providing services to taxonomists for standard genome sequencing and annotation.</title>
        <authorList>
            <consortium name="The Broad Institute Genomics Platform"/>
            <consortium name="The Broad Institute Genome Sequencing Center for Infectious Disease"/>
            <person name="Wu L."/>
            <person name="Ma J."/>
        </authorList>
    </citation>
    <scope>NUCLEOTIDE SEQUENCE [LARGE SCALE GENOMIC DNA]</scope>
    <source>
        <strain evidence="4">KCTC 42087</strain>
    </source>
</reference>
<dbReference type="InterPro" id="IPR036390">
    <property type="entry name" value="WH_DNA-bd_sf"/>
</dbReference>
<name>A0ABW0ZW16_9ACTN</name>
<dbReference type="EMBL" id="JBHSON010000016">
    <property type="protein sequence ID" value="MFC5746672.1"/>
    <property type="molecule type" value="Genomic_DNA"/>
</dbReference>
<dbReference type="PANTHER" id="PTHR33164:SF43">
    <property type="entry name" value="HTH-TYPE TRANSCRIPTIONAL REPRESSOR YETL"/>
    <property type="match status" value="1"/>
</dbReference>